<evidence type="ECO:0000313" key="2">
    <source>
        <dbReference type="EMBL" id="GFN98379.1"/>
    </source>
</evidence>
<dbReference type="AlphaFoldDB" id="A0AAV3ZUS0"/>
<evidence type="ECO:0000256" key="1">
    <source>
        <dbReference type="SAM" id="MobiDB-lite"/>
    </source>
</evidence>
<feature type="compositionally biased region" description="Basic and acidic residues" evidence="1">
    <location>
        <begin position="1"/>
        <end position="15"/>
    </location>
</feature>
<organism evidence="2 3">
    <name type="scientific">Plakobranchus ocellatus</name>
    <dbReference type="NCBI Taxonomy" id="259542"/>
    <lineage>
        <taxon>Eukaryota</taxon>
        <taxon>Metazoa</taxon>
        <taxon>Spiralia</taxon>
        <taxon>Lophotrochozoa</taxon>
        <taxon>Mollusca</taxon>
        <taxon>Gastropoda</taxon>
        <taxon>Heterobranchia</taxon>
        <taxon>Euthyneura</taxon>
        <taxon>Panpulmonata</taxon>
        <taxon>Sacoglossa</taxon>
        <taxon>Placobranchoidea</taxon>
        <taxon>Plakobranchidae</taxon>
        <taxon>Plakobranchus</taxon>
    </lineage>
</organism>
<feature type="compositionally biased region" description="Basic and acidic residues" evidence="1">
    <location>
        <begin position="24"/>
        <end position="36"/>
    </location>
</feature>
<feature type="region of interest" description="Disordered" evidence="1">
    <location>
        <begin position="1"/>
        <end position="45"/>
    </location>
</feature>
<protein>
    <submittedName>
        <fullName evidence="2">Uncharacterized protein</fullName>
    </submittedName>
</protein>
<gene>
    <name evidence="2" type="ORF">PoB_002488500</name>
</gene>
<accession>A0AAV3ZUS0</accession>
<reference evidence="2 3" key="1">
    <citation type="journal article" date="2021" name="Elife">
        <title>Chloroplast acquisition without the gene transfer in kleptoplastic sea slugs, Plakobranchus ocellatus.</title>
        <authorList>
            <person name="Maeda T."/>
            <person name="Takahashi S."/>
            <person name="Yoshida T."/>
            <person name="Shimamura S."/>
            <person name="Takaki Y."/>
            <person name="Nagai Y."/>
            <person name="Toyoda A."/>
            <person name="Suzuki Y."/>
            <person name="Arimoto A."/>
            <person name="Ishii H."/>
            <person name="Satoh N."/>
            <person name="Nishiyama T."/>
            <person name="Hasebe M."/>
            <person name="Maruyama T."/>
            <person name="Minagawa J."/>
            <person name="Obokata J."/>
            <person name="Shigenobu S."/>
        </authorList>
    </citation>
    <scope>NUCLEOTIDE SEQUENCE [LARGE SCALE GENOMIC DNA]</scope>
</reference>
<evidence type="ECO:0000313" key="3">
    <source>
        <dbReference type="Proteomes" id="UP000735302"/>
    </source>
</evidence>
<comment type="caution">
    <text evidence="2">The sequence shown here is derived from an EMBL/GenBank/DDBJ whole genome shotgun (WGS) entry which is preliminary data.</text>
</comment>
<sequence length="89" mass="10607">MEKHRKRQDIANMEKHRTRQDIANMEKHRTRQDNAKRSSLSSDDAKAVDITQTHLTRYGDFYDWPKTESPKYWYEIPLRKNLGETEGVG</sequence>
<name>A0AAV3ZUS0_9GAST</name>
<dbReference type="EMBL" id="BLXT01002845">
    <property type="protein sequence ID" value="GFN98379.1"/>
    <property type="molecule type" value="Genomic_DNA"/>
</dbReference>
<keyword evidence="3" id="KW-1185">Reference proteome</keyword>
<proteinExistence type="predicted"/>
<dbReference type="Proteomes" id="UP000735302">
    <property type="component" value="Unassembled WGS sequence"/>
</dbReference>